<dbReference type="InterPro" id="IPR000073">
    <property type="entry name" value="AB_hydrolase_1"/>
</dbReference>
<keyword evidence="3" id="KW-1185">Reference proteome</keyword>
<comment type="caution">
    <text evidence="2">The sequence shown here is derived from an EMBL/GenBank/DDBJ whole genome shotgun (WGS) entry which is preliminary data.</text>
</comment>
<dbReference type="Gene3D" id="3.40.50.1820">
    <property type="entry name" value="alpha/beta hydrolase"/>
    <property type="match status" value="1"/>
</dbReference>
<gene>
    <name evidence="2" type="ORF">DDZ13_00055</name>
</gene>
<evidence type="ECO:0000313" key="2">
    <source>
        <dbReference type="EMBL" id="PXA05293.1"/>
    </source>
</evidence>
<dbReference type="Pfam" id="PF00561">
    <property type="entry name" value="Abhydrolase_1"/>
    <property type="match status" value="1"/>
</dbReference>
<name>A0A317ZM31_9BACT</name>
<evidence type="ECO:0000259" key="1">
    <source>
        <dbReference type="Pfam" id="PF00561"/>
    </source>
</evidence>
<accession>A0A317ZM31</accession>
<dbReference type="InterPro" id="IPR050266">
    <property type="entry name" value="AB_hydrolase_sf"/>
</dbReference>
<dbReference type="InterPro" id="IPR000639">
    <property type="entry name" value="Epox_hydrolase-like"/>
</dbReference>
<dbReference type="RefSeq" id="WP_110129374.1">
    <property type="nucleotide sequence ID" value="NZ_QHJQ01000001.1"/>
</dbReference>
<dbReference type="OrthoDB" id="9775557at2"/>
<dbReference type="PANTHER" id="PTHR43798">
    <property type="entry name" value="MONOACYLGLYCEROL LIPASE"/>
    <property type="match status" value="1"/>
</dbReference>
<dbReference type="AlphaFoldDB" id="A0A317ZM31"/>
<proteinExistence type="predicted"/>
<dbReference type="EMBL" id="QHJQ01000001">
    <property type="protein sequence ID" value="PXA05293.1"/>
    <property type="molecule type" value="Genomic_DNA"/>
</dbReference>
<dbReference type="Proteomes" id="UP000247099">
    <property type="component" value="Unassembled WGS sequence"/>
</dbReference>
<reference evidence="2 3" key="1">
    <citation type="submission" date="2018-05" db="EMBL/GenBank/DDBJ databases">
        <title>Coraliomargarita sinensis sp. nov., isolated from a marine solar saltern.</title>
        <authorList>
            <person name="Zhou L.Y."/>
        </authorList>
    </citation>
    <scope>NUCLEOTIDE SEQUENCE [LARGE SCALE GENOMIC DNA]</scope>
    <source>
        <strain evidence="2 3">WN38</strain>
    </source>
</reference>
<dbReference type="GO" id="GO:0016787">
    <property type="term" value="F:hydrolase activity"/>
    <property type="evidence" value="ECO:0007669"/>
    <property type="project" value="UniProtKB-KW"/>
</dbReference>
<dbReference type="GO" id="GO:0016020">
    <property type="term" value="C:membrane"/>
    <property type="evidence" value="ECO:0007669"/>
    <property type="project" value="TreeGrafter"/>
</dbReference>
<dbReference type="PRINTS" id="PR00412">
    <property type="entry name" value="EPOXHYDRLASE"/>
</dbReference>
<protein>
    <submittedName>
        <fullName evidence="2">Alpha/beta hydrolase</fullName>
    </submittedName>
</protein>
<dbReference type="PANTHER" id="PTHR43798:SF24">
    <property type="entry name" value="CIS-3-ALKYL-4-ALKYLOXETAN-2-ONE DECARBOXYLASE"/>
    <property type="match status" value="1"/>
</dbReference>
<evidence type="ECO:0000313" key="3">
    <source>
        <dbReference type="Proteomes" id="UP000247099"/>
    </source>
</evidence>
<organism evidence="2 3">
    <name type="scientific">Coraliomargarita sinensis</name>
    <dbReference type="NCBI Taxonomy" id="2174842"/>
    <lineage>
        <taxon>Bacteria</taxon>
        <taxon>Pseudomonadati</taxon>
        <taxon>Verrucomicrobiota</taxon>
        <taxon>Opitutia</taxon>
        <taxon>Puniceicoccales</taxon>
        <taxon>Coraliomargaritaceae</taxon>
        <taxon>Coraliomargarita</taxon>
    </lineage>
</organism>
<keyword evidence="2" id="KW-0378">Hydrolase</keyword>
<dbReference type="InParanoid" id="A0A317ZM31"/>
<dbReference type="InterPro" id="IPR029058">
    <property type="entry name" value="AB_hydrolase_fold"/>
</dbReference>
<feature type="domain" description="AB hydrolase-1" evidence="1">
    <location>
        <begin position="41"/>
        <end position="282"/>
    </location>
</feature>
<dbReference type="SUPFAM" id="SSF53474">
    <property type="entry name" value="alpha/beta-Hydrolases"/>
    <property type="match status" value="1"/>
</dbReference>
<sequence length="296" mass="33951">MSHLRASDLPPDVRLEYPYAGNLFEQPDGTVMHYLDEGNGPVVLMLHGNPTWSFYYRNLVNELVRSGFRCIVPDHIGCGLSDQPQEYDYTFKRRIDDVERLVDHLGISSFNLVVHDWGGAIGCGLAGRRAEALDKLVLLNTAAYHSKRIPLRIALVKCPLVGPFMIRGLNAFAGPAANMSVVQPLSKSVRRGFLWPYRSWSKRVAVWNFVKDIPLWDSHPSYATLTEVEKGLEHLREKPIQLVWGGKDFCFNDHFLQRWQEIFPHAETRYHKHCGHYILEDGGLKVWQEIRGFLQI</sequence>